<dbReference type="GO" id="GO:0106300">
    <property type="term" value="P:protein-DNA covalent cross-linking repair"/>
    <property type="evidence" value="ECO:0007669"/>
    <property type="project" value="InterPro"/>
</dbReference>
<dbReference type="KEGG" id="sno:Snov_2956"/>
<dbReference type="InterPro" id="IPR003738">
    <property type="entry name" value="SRAP"/>
</dbReference>
<dbReference type="PANTHER" id="PTHR13604">
    <property type="entry name" value="DC12-RELATED"/>
    <property type="match status" value="1"/>
</dbReference>
<accession>D7A6N6</accession>
<evidence type="ECO:0000256" key="8">
    <source>
        <dbReference type="RuleBase" id="RU364100"/>
    </source>
</evidence>
<dbReference type="PANTHER" id="PTHR13604:SF0">
    <property type="entry name" value="ABASIC SITE PROCESSING PROTEIN HMCES"/>
    <property type="match status" value="1"/>
</dbReference>
<gene>
    <name evidence="9" type="ordered locus">Snov_2956</name>
</gene>
<dbReference type="EC" id="3.4.-.-" evidence="8"/>
<organism evidence="9 10">
    <name type="scientific">Ancylobacter novellus (strain ATCC 8093 / DSM 506 / JCM 20403 / CCM 1077 / IAM 12100 / NBRC 12443 / NCIMB 10456)</name>
    <name type="common">Starkeya novella</name>
    <dbReference type="NCBI Taxonomy" id="639283"/>
    <lineage>
        <taxon>Bacteria</taxon>
        <taxon>Pseudomonadati</taxon>
        <taxon>Pseudomonadota</taxon>
        <taxon>Alphaproteobacteria</taxon>
        <taxon>Hyphomicrobiales</taxon>
        <taxon>Xanthobacteraceae</taxon>
        <taxon>Ancylobacter</taxon>
    </lineage>
</organism>
<evidence type="ECO:0000256" key="3">
    <source>
        <dbReference type="ARBA" id="ARBA00022763"/>
    </source>
</evidence>
<evidence type="ECO:0000313" key="10">
    <source>
        <dbReference type="Proteomes" id="UP000006633"/>
    </source>
</evidence>
<dbReference type="AlphaFoldDB" id="D7A6N6"/>
<reference evidence="9 10" key="1">
    <citation type="journal article" date="2012" name="Stand. Genomic Sci.">
        <title>Complete genome sequence of the facultatively chemolithoautotrophic and methylotrophic alpha Proteobacterium Starkeya novella type strain (ATCC 8093(T)).</title>
        <authorList>
            <person name="Kappler U."/>
            <person name="Davenport K."/>
            <person name="Beatson S."/>
            <person name="Lucas S."/>
            <person name="Lapidus A."/>
            <person name="Copeland A."/>
            <person name="Berry K.W."/>
            <person name="Glavina Del Rio T."/>
            <person name="Hammon N."/>
            <person name="Dalin E."/>
            <person name="Tice H."/>
            <person name="Pitluck S."/>
            <person name="Richardson P."/>
            <person name="Bruce D."/>
            <person name="Goodwin L.A."/>
            <person name="Han C."/>
            <person name="Tapia R."/>
            <person name="Detter J.C."/>
            <person name="Chang Y.J."/>
            <person name="Jeffries C.D."/>
            <person name="Land M."/>
            <person name="Hauser L."/>
            <person name="Kyrpides N.C."/>
            <person name="Goker M."/>
            <person name="Ivanova N."/>
            <person name="Klenk H.P."/>
            <person name="Woyke T."/>
        </authorList>
    </citation>
    <scope>NUCLEOTIDE SEQUENCE [LARGE SCALE GENOMIC DNA]</scope>
    <source>
        <strain evidence="10">ATCC 8093 / DSM 506 / JCM 20403 / CCM 1077 / IAM 12100 / NBRC 12443 / NCIMB 10456</strain>
    </source>
</reference>
<name>D7A6N6_ANCN5</name>
<keyword evidence="6" id="KW-0238">DNA-binding</keyword>
<dbReference type="HOGENOM" id="CLU_035990_6_2_5"/>
<keyword evidence="2 8" id="KW-0645">Protease</keyword>
<keyword evidence="7" id="KW-0456">Lyase</keyword>
<dbReference type="InterPro" id="IPR036590">
    <property type="entry name" value="SRAP-like"/>
</dbReference>
<evidence type="ECO:0000313" key="9">
    <source>
        <dbReference type="EMBL" id="ADH90234.1"/>
    </source>
</evidence>
<dbReference type="eggNOG" id="COG2135">
    <property type="taxonomic scope" value="Bacteria"/>
</dbReference>
<protein>
    <recommendedName>
        <fullName evidence="8">Abasic site processing protein</fullName>
        <ecNumber evidence="8">3.4.-.-</ecNumber>
    </recommendedName>
</protein>
<keyword evidence="10" id="KW-1185">Reference proteome</keyword>
<dbReference type="SUPFAM" id="SSF143081">
    <property type="entry name" value="BB1717-like"/>
    <property type="match status" value="1"/>
</dbReference>
<keyword evidence="4 8" id="KW-0378">Hydrolase</keyword>
<sequence length="214" mass="24675">MPQPEIHAISRPLVVETPSNFPPQYNIAPTDQAGVIWKGEDSRWHYEVMRWGLIPRWWSRPIKGMAPMHNARAEEVDTKPAFRDAFKRTRCLVPASGFFEWTGDRKARKPHFSSSTDNQPLKFAGLYDRWKNRETGEVISSFTIIVTDANPFMGEIHDRMPVILAEENWDARLDAPRKDLLVPASDAELQRWRVTEKMNASTYKEADSVEPVPE</sequence>
<evidence type="ECO:0000256" key="2">
    <source>
        <dbReference type="ARBA" id="ARBA00022670"/>
    </source>
</evidence>
<dbReference type="EMBL" id="CP002026">
    <property type="protein sequence ID" value="ADH90234.1"/>
    <property type="molecule type" value="Genomic_DNA"/>
</dbReference>
<evidence type="ECO:0000256" key="6">
    <source>
        <dbReference type="ARBA" id="ARBA00023125"/>
    </source>
</evidence>
<dbReference type="GO" id="GO:0008233">
    <property type="term" value="F:peptidase activity"/>
    <property type="evidence" value="ECO:0007669"/>
    <property type="project" value="UniProtKB-KW"/>
</dbReference>
<evidence type="ECO:0000256" key="4">
    <source>
        <dbReference type="ARBA" id="ARBA00022801"/>
    </source>
</evidence>
<dbReference type="STRING" id="639283.Snov_2956"/>
<evidence type="ECO:0000256" key="1">
    <source>
        <dbReference type="ARBA" id="ARBA00008136"/>
    </source>
</evidence>
<keyword evidence="5" id="KW-0190">Covalent protein-DNA linkage</keyword>
<evidence type="ECO:0000256" key="7">
    <source>
        <dbReference type="ARBA" id="ARBA00023239"/>
    </source>
</evidence>
<dbReference type="Pfam" id="PF02586">
    <property type="entry name" value="SRAP"/>
    <property type="match status" value="1"/>
</dbReference>
<dbReference type="Proteomes" id="UP000006633">
    <property type="component" value="Chromosome"/>
</dbReference>
<dbReference type="GO" id="GO:0003697">
    <property type="term" value="F:single-stranded DNA binding"/>
    <property type="evidence" value="ECO:0007669"/>
    <property type="project" value="InterPro"/>
</dbReference>
<evidence type="ECO:0000256" key="5">
    <source>
        <dbReference type="ARBA" id="ARBA00023124"/>
    </source>
</evidence>
<proteinExistence type="inferred from homology"/>
<dbReference type="GO" id="GO:0016829">
    <property type="term" value="F:lyase activity"/>
    <property type="evidence" value="ECO:0007669"/>
    <property type="project" value="UniProtKB-KW"/>
</dbReference>
<dbReference type="Gene3D" id="3.90.1680.10">
    <property type="entry name" value="SOS response associated peptidase-like"/>
    <property type="match status" value="1"/>
</dbReference>
<comment type="similarity">
    <text evidence="1 8">Belongs to the SOS response-associated peptidase family.</text>
</comment>
<keyword evidence="3" id="KW-0227">DNA damage</keyword>
<dbReference type="OrthoDB" id="9782620at2"/>
<dbReference type="GO" id="GO:0006508">
    <property type="term" value="P:proteolysis"/>
    <property type="evidence" value="ECO:0007669"/>
    <property type="project" value="UniProtKB-KW"/>
</dbReference>